<dbReference type="SMART" id="SM01118">
    <property type="entry name" value="CYTH"/>
    <property type="match status" value="1"/>
</dbReference>
<dbReference type="PANTHER" id="PTHR39339:SF1">
    <property type="entry name" value="CHAD DOMAIN-CONTAINING PROTEIN"/>
    <property type="match status" value="1"/>
</dbReference>
<dbReference type="Pfam" id="PF05235">
    <property type="entry name" value="CHAD"/>
    <property type="match status" value="1"/>
</dbReference>
<dbReference type="SUPFAM" id="SSF55154">
    <property type="entry name" value="CYTH-like phosphatases"/>
    <property type="match status" value="1"/>
</dbReference>
<dbReference type="PANTHER" id="PTHR39339">
    <property type="entry name" value="SLR1444 PROTEIN"/>
    <property type="match status" value="1"/>
</dbReference>
<dbReference type="InterPro" id="IPR007899">
    <property type="entry name" value="CHAD_dom"/>
</dbReference>
<protein>
    <submittedName>
        <fullName evidence="4">CYTH and CHAD domain-containing protein</fullName>
    </submittedName>
</protein>
<feature type="domain" description="CYTH" evidence="2">
    <location>
        <begin position="12"/>
        <end position="215"/>
    </location>
</feature>
<evidence type="ECO:0000256" key="1">
    <source>
        <dbReference type="SAM" id="MobiDB-lite"/>
    </source>
</evidence>
<organism evidence="4 5">
    <name type="scientific">Actinomycetospora aurantiaca</name>
    <dbReference type="NCBI Taxonomy" id="3129233"/>
    <lineage>
        <taxon>Bacteria</taxon>
        <taxon>Bacillati</taxon>
        <taxon>Actinomycetota</taxon>
        <taxon>Actinomycetes</taxon>
        <taxon>Pseudonocardiales</taxon>
        <taxon>Pseudonocardiaceae</taxon>
        <taxon>Actinomycetospora</taxon>
    </lineage>
</organism>
<dbReference type="Gene3D" id="2.40.320.10">
    <property type="entry name" value="Hypothetical Protein Pfu-838710-001"/>
    <property type="match status" value="1"/>
</dbReference>
<dbReference type="Gene3D" id="1.40.20.10">
    <property type="entry name" value="CHAD domain"/>
    <property type="match status" value="1"/>
</dbReference>
<dbReference type="PROSITE" id="PS51708">
    <property type="entry name" value="CHAD"/>
    <property type="match status" value="1"/>
</dbReference>
<dbReference type="InterPro" id="IPR023577">
    <property type="entry name" value="CYTH_domain"/>
</dbReference>
<gene>
    <name evidence="4" type="ORF">WCD74_24925</name>
</gene>
<dbReference type="RefSeq" id="WP_337697602.1">
    <property type="nucleotide sequence ID" value="NZ_JBBEGN010000018.1"/>
</dbReference>
<accession>A0ABU8MUU0</accession>
<dbReference type="Proteomes" id="UP001385809">
    <property type="component" value="Unassembled WGS sequence"/>
</dbReference>
<dbReference type="CDD" id="cd07374">
    <property type="entry name" value="CYTH-like_Pase"/>
    <property type="match status" value="1"/>
</dbReference>
<name>A0ABU8MUU0_9PSEU</name>
<dbReference type="EMBL" id="JBBEGN010000018">
    <property type="protein sequence ID" value="MEJ2871031.1"/>
    <property type="molecule type" value="Genomic_DNA"/>
</dbReference>
<proteinExistence type="predicted"/>
<feature type="region of interest" description="Disordered" evidence="1">
    <location>
        <begin position="1"/>
        <end position="28"/>
    </location>
</feature>
<feature type="domain" description="CHAD" evidence="3">
    <location>
        <begin position="225"/>
        <end position="508"/>
    </location>
</feature>
<comment type="caution">
    <text evidence="4">The sequence shown here is derived from an EMBL/GenBank/DDBJ whole genome shotgun (WGS) entry which is preliminary data.</text>
</comment>
<keyword evidence="5" id="KW-1185">Reference proteome</keyword>
<dbReference type="InterPro" id="IPR033469">
    <property type="entry name" value="CYTH-like_dom_sf"/>
</dbReference>
<evidence type="ECO:0000313" key="4">
    <source>
        <dbReference type="EMBL" id="MEJ2871031.1"/>
    </source>
</evidence>
<evidence type="ECO:0000259" key="3">
    <source>
        <dbReference type="PROSITE" id="PS51708"/>
    </source>
</evidence>
<reference evidence="4 5" key="1">
    <citation type="submission" date="2024-03" db="EMBL/GenBank/DDBJ databases">
        <title>Actinomycetospora sp. OC33-EN08, a novel actinomycete isolated from wild orchid (Aerides multiflora).</title>
        <authorList>
            <person name="Suriyachadkun C."/>
        </authorList>
    </citation>
    <scope>NUCLEOTIDE SEQUENCE [LARGE SCALE GENOMIC DNA]</scope>
    <source>
        <strain evidence="4 5">OC33-EN08</strain>
    </source>
</reference>
<evidence type="ECO:0000259" key="2">
    <source>
        <dbReference type="PROSITE" id="PS51707"/>
    </source>
</evidence>
<sequence>MTEVSAMAVTAAGEVERKFESAGPGISESLDADAVREVLGHPVPDEPTERLQEAVYWDTADLALHRDRITLRRRTGGHDDGWHVKLPGTGDRREELHAPLTPAGSGPPEGVLALLRASTRGRPVEPVAELLTRRREWRAHDEQGRTVAELVVDQVTARTADRTGREDLQAWQEIEVETGPAAPEGYLDDVEARLAAHGVRRSASASKVGRVLAARAGADPAAPEPDTAAAVVLRYLADHARTLRAWDPLVRLDREDSVHQMRVAARRLRSALQGFGRVLARDRTRALTDELRWFAGELAPARDTEVMHARLHELLGEMPRTLVLGPVEADVARVFARRAATAREQALAALDSARYRTLLDALDALLAEPPTTERAQRAARAVLPREVDRAHRKLAAAMAGADGAAVGHERDEALHEARKKAKRLRYASEVAQPVLRKPARRLRKRMKAVQELLGDHQDTVVTRATLLELAASGEVGQGFSLGVLHAAEAARAADAEDRLPALWAAVPAPGR</sequence>
<evidence type="ECO:0000313" key="5">
    <source>
        <dbReference type="Proteomes" id="UP001385809"/>
    </source>
</evidence>
<dbReference type="SMART" id="SM00880">
    <property type="entry name" value="CHAD"/>
    <property type="match status" value="1"/>
</dbReference>
<dbReference type="PROSITE" id="PS51707">
    <property type="entry name" value="CYTH"/>
    <property type="match status" value="1"/>
</dbReference>
<dbReference type="InterPro" id="IPR038186">
    <property type="entry name" value="CHAD_dom_sf"/>
</dbReference>
<dbReference type="Pfam" id="PF01928">
    <property type="entry name" value="CYTH"/>
    <property type="match status" value="1"/>
</dbReference>